<keyword evidence="11 14" id="KW-0378">Hydrolase</keyword>
<evidence type="ECO:0000313" key="15">
    <source>
        <dbReference type="Proteomes" id="UP000008631"/>
    </source>
</evidence>
<comment type="catalytic activity">
    <reaction evidence="2">
        <text>1-(5-phospho-beta-D-ribosyl)-ATP + H2O = 1-(5-phospho-beta-D-ribosyl)-5'-AMP + diphosphate + H(+)</text>
        <dbReference type="Rhea" id="RHEA:22828"/>
        <dbReference type="ChEBI" id="CHEBI:15377"/>
        <dbReference type="ChEBI" id="CHEBI:15378"/>
        <dbReference type="ChEBI" id="CHEBI:33019"/>
        <dbReference type="ChEBI" id="CHEBI:59457"/>
        <dbReference type="ChEBI" id="CHEBI:73183"/>
        <dbReference type="EC" id="3.6.1.31"/>
    </reaction>
</comment>
<keyword evidence="15" id="KW-1185">Reference proteome</keyword>
<dbReference type="EMBL" id="CP002353">
    <property type="protein sequence ID" value="ADV62301.1"/>
    <property type="molecule type" value="Genomic_DNA"/>
</dbReference>
<proteinExistence type="inferred from homology"/>
<dbReference type="GO" id="GO:0004636">
    <property type="term" value="F:phosphoribosyl-ATP diphosphatase activity"/>
    <property type="evidence" value="ECO:0007669"/>
    <property type="project" value="UniProtKB-EC"/>
</dbReference>
<dbReference type="KEGG" id="ipa:Isop_1717"/>
<dbReference type="InParanoid" id="E8R0V5"/>
<dbReference type="FunFam" id="3.10.20.810:FF:000001">
    <property type="entry name" value="Histidine biosynthesis bifunctional protein HisIE"/>
    <property type="match status" value="1"/>
</dbReference>
<dbReference type="NCBIfam" id="NF000768">
    <property type="entry name" value="PRK00051.1"/>
    <property type="match status" value="1"/>
</dbReference>
<dbReference type="UniPathway" id="UPA00031">
    <property type="reaction ID" value="UER00008"/>
</dbReference>
<dbReference type="Pfam" id="PF01502">
    <property type="entry name" value="PRA-CH"/>
    <property type="match status" value="1"/>
</dbReference>
<evidence type="ECO:0000256" key="3">
    <source>
        <dbReference type="ARBA" id="ARBA00005169"/>
    </source>
</evidence>
<dbReference type="GO" id="GO:0000105">
    <property type="term" value="P:L-histidine biosynthetic process"/>
    <property type="evidence" value="ECO:0007669"/>
    <property type="project" value="UniProtKB-UniPathway"/>
</dbReference>
<keyword evidence="12" id="KW-0368">Histidine biosynthesis</keyword>
<name>E8R0V5_ISOPI</name>
<comment type="similarity">
    <text evidence="6">In the N-terminal section; belongs to the PRA-CH family.</text>
</comment>
<protein>
    <recommendedName>
        <fullName evidence="9">Histidine biosynthesis bifunctional protein HisIE</fullName>
        <ecNumber evidence="8">3.5.4.19</ecNumber>
        <ecNumber evidence="7">3.6.1.31</ecNumber>
    </recommendedName>
</protein>
<dbReference type="STRING" id="575540.Isop_1717"/>
<organism evidence="14 15">
    <name type="scientific">Isosphaera pallida (strain ATCC 43644 / DSM 9630 / IS1B)</name>
    <dbReference type="NCBI Taxonomy" id="575540"/>
    <lineage>
        <taxon>Bacteria</taxon>
        <taxon>Pseudomonadati</taxon>
        <taxon>Planctomycetota</taxon>
        <taxon>Planctomycetia</taxon>
        <taxon>Isosphaerales</taxon>
        <taxon>Isosphaeraceae</taxon>
        <taxon>Isosphaera</taxon>
    </lineage>
</organism>
<comment type="pathway">
    <text evidence="3">Amino-acid biosynthesis; L-histidine biosynthesis; L-histidine from 5-phospho-alpha-D-ribose 1-diphosphate: step 3/9.</text>
</comment>
<dbReference type="HOGENOM" id="CLU_048577_5_0_0"/>
<dbReference type="SUPFAM" id="SSF141734">
    <property type="entry name" value="HisI-like"/>
    <property type="match status" value="1"/>
</dbReference>
<dbReference type="GO" id="GO:0004635">
    <property type="term" value="F:phosphoribosyl-AMP cyclohydrolase activity"/>
    <property type="evidence" value="ECO:0007669"/>
    <property type="project" value="UniProtKB-EC"/>
</dbReference>
<dbReference type="EC" id="3.6.1.31" evidence="7"/>
<evidence type="ECO:0000256" key="4">
    <source>
        <dbReference type="ARBA" id="ARBA00005204"/>
    </source>
</evidence>
<dbReference type="Gene3D" id="3.10.20.810">
    <property type="entry name" value="Phosphoribosyl-AMP cyclohydrolase"/>
    <property type="match status" value="1"/>
</dbReference>
<evidence type="ECO:0000256" key="8">
    <source>
        <dbReference type="ARBA" id="ARBA00012721"/>
    </source>
</evidence>
<sequence>MINFPPFPPRGTLVEIEEGTQLQPKFDERGLIPCVTQDATTREVLMVGVMNAEALALTIATGEAHYWSRSRGNLWRKGEQSGLIQRVVRLLIDDDQDCVLLQVRIDGGASCHVGYRSCFFRALAQLGSETDLTLEFLEQEKVFDPPQSLSHRTGWLTVDERADLLTANVRRDQITHE</sequence>
<dbReference type="eggNOG" id="COG0139">
    <property type="taxonomic scope" value="Bacteria"/>
</dbReference>
<evidence type="ECO:0000256" key="1">
    <source>
        <dbReference type="ARBA" id="ARBA00000024"/>
    </source>
</evidence>
<dbReference type="PANTHER" id="PTHR42945:SF1">
    <property type="entry name" value="HISTIDINE BIOSYNTHESIS BIFUNCTIONAL PROTEIN HIS7"/>
    <property type="match status" value="1"/>
</dbReference>
<evidence type="ECO:0000256" key="2">
    <source>
        <dbReference type="ARBA" id="ARBA00001460"/>
    </source>
</evidence>
<evidence type="ECO:0000256" key="9">
    <source>
        <dbReference type="ARBA" id="ARBA00017720"/>
    </source>
</evidence>
<evidence type="ECO:0000256" key="5">
    <source>
        <dbReference type="ARBA" id="ARBA00007731"/>
    </source>
</evidence>
<dbReference type="OrthoDB" id="9795769at2"/>
<dbReference type="Proteomes" id="UP000008631">
    <property type="component" value="Chromosome"/>
</dbReference>
<evidence type="ECO:0000256" key="10">
    <source>
        <dbReference type="ARBA" id="ARBA00022605"/>
    </source>
</evidence>
<evidence type="ECO:0000313" key="14">
    <source>
        <dbReference type="EMBL" id="ADV62301.1"/>
    </source>
</evidence>
<dbReference type="EC" id="3.5.4.19" evidence="8"/>
<evidence type="ECO:0000256" key="11">
    <source>
        <dbReference type="ARBA" id="ARBA00022801"/>
    </source>
</evidence>
<evidence type="ECO:0000259" key="13">
    <source>
        <dbReference type="Pfam" id="PF01502"/>
    </source>
</evidence>
<comment type="pathway">
    <text evidence="4">Amino-acid biosynthesis; L-histidine biosynthesis; L-histidine from 5-phospho-alpha-D-ribose 1-diphosphate: step 2/9.</text>
</comment>
<evidence type="ECO:0000256" key="12">
    <source>
        <dbReference type="ARBA" id="ARBA00023102"/>
    </source>
</evidence>
<gene>
    <name evidence="14" type="ordered locus">Isop_1717</name>
</gene>
<reference evidence="14 15" key="1">
    <citation type="journal article" date="2011" name="Stand. Genomic Sci.">
        <title>Complete genome sequence of Isosphaera pallida type strain (IS1B).</title>
        <authorList>
            <consortium name="US DOE Joint Genome Institute (JGI-PGF)"/>
            <person name="Goker M."/>
            <person name="Cleland D."/>
            <person name="Saunders E."/>
            <person name="Lapidus A."/>
            <person name="Nolan M."/>
            <person name="Lucas S."/>
            <person name="Hammon N."/>
            <person name="Deshpande S."/>
            <person name="Cheng J.F."/>
            <person name="Tapia R."/>
            <person name="Han C."/>
            <person name="Goodwin L."/>
            <person name="Pitluck S."/>
            <person name="Liolios K."/>
            <person name="Pagani I."/>
            <person name="Ivanova N."/>
            <person name="Mavromatis K."/>
            <person name="Pati A."/>
            <person name="Chen A."/>
            <person name="Palaniappan K."/>
            <person name="Land M."/>
            <person name="Hauser L."/>
            <person name="Chang Y.J."/>
            <person name="Jeffries C.D."/>
            <person name="Detter J.C."/>
            <person name="Beck B."/>
            <person name="Woyke T."/>
            <person name="Bristow J."/>
            <person name="Eisen J.A."/>
            <person name="Markowitz V."/>
            <person name="Hugenholtz P."/>
            <person name="Kyrpides N.C."/>
            <person name="Klenk H.P."/>
        </authorList>
    </citation>
    <scope>NUCLEOTIDE SEQUENCE [LARGE SCALE GENOMIC DNA]</scope>
    <source>
        <strain evidence="15">ATCC 43644 / DSM 9630 / IS1B</strain>
    </source>
</reference>
<comment type="catalytic activity">
    <reaction evidence="1">
        <text>1-(5-phospho-beta-D-ribosyl)-5'-AMP + H2O = 1-(5-phospho-beta-D-ribosyl)-5-[(5-phospho-beta-D-ribosylamino)methylideneamino]imidazole-4-carboxamide</text>
        <dbReference type="Rhea" id="RHEA:20049"/>
        <dbReference type="ChEBI" id="CHEBI:15377"/>
        <dbReference type="ChEBI" id="CHEBI:58435"/>
        <dbReference type="ChEBI" id="CHEBI:59457"/>
        <dbReference type="EC" id="3.5.4.19"/>
    </reaction>
</comment>
<feature type="domain" description="Phosphoribosyl-AMP cyclohydrolase" evidence="13">
    <location>
        <begin position="46"/>
        <end position="120"/>
    </location>
</feature>
<dbReference type="RefSeq" id="WP_013564589.1">
    <property type="nucleotide sequence ID" value="NC_014962.1"/>
</dbReference>
<dbReference type="InterPro" id="IPR002496">
    <property type="entry name" value="PRib_AMP_CycHydrolase_dom"/>
</dbReference>
<comment type="similarity">
    <text evidence="5">In the C-terminal section; belongs to the PRA-PH family.</text>
</comment>
<evidence type="ECO:0000256" key="6">
    <source>
        <dbReference type="ARBA" id="ARBA00008299"/>
    </source>
</evidence>
<keyword evidence="10" id="KW-0028">Amino-acid biosynthesis</keyword>
<accession>E8R0V5</accession>
<dbReference type="AlphaFoldDB" id="E8R0V5"/>
<dbReference type="PANTHER" id="PTHR42945">
    <property type="entry name" value="HISTIDINE BIOSYNTHESIS BIFUNCTIONAL PROTEIN"/>
    <property type="match status" value="1"/>
</dbReference>
<evidence type="ECO:0000256" key="7">
    <source>
        <dbReference type="ARBA" id="ARBA00012414"/>
    </source>
</evidence>
<dbReference type="InterPro" id="IPR038019">
    <property type="entry name" value="PRib_AMP_CycHydrolase_sf"/>
</dbReference>